<dbReference type="InterPro" id="IPR001878">
    <property type="entry name" value="Znf_CCHC"/>
</dbReference>
<dbReference type="GO" id="GO:0008270">
    <property type="term" value="F:zinc ion binding"/>
    <property type="evidence" value="ECO:0007669"/>
    <property type="project" value="UniProtKB-KW"/>
</dbReference>
<dbReference type="Proteomes" id="UP000737018">
    <property type="component" value="Unassembled WGS sequence"/>
</dbReference>
<dbReference type="GO" id="GO:0003676">
    <property type="term" value="F:nucleic acid binding"/>
    <property type="evidence" value="ECO:0007669"/>
    <property type="project" value="InterPro"/>
</dbReference>
<dbReference type="InterPro" id="IPR025836">
    <property type="entry name" value="Zn_knuckle_CX2CX4HX4C"/>
</dbReference>
<dbReference type="AlphaFoldDB" id="A0A8J4RTC0"/>
<keyword evidence="1" id="KW-0863">Zinc-finger</keyword>
<evidence type="ECO:0000313" key="5">
    <source>
        <dbReference type="Proteomes" id="UP000737018"/>
    </source>
</evidence>
<dbReference type="OrthoDB" id="1707487at2759"/>
<evidence type="ECO:0000256" key="1">
    <source>
        <dbReference type="PROSITE-ProRule" id="PRU00047"/>
    </source>
</evidence>
<keyword evidence="5" id="KW-1185">Reference proteome</keyword>
<gene>
    <name evidence="4" type="ORF">CMV_000437</name>
</gene>
<name>A0A8J4RTC0_9ROSI</name>
<keyword evidence="1" id="KW-0862">Zinc</keyword>
<feature type="domain" description="CCHC-type" evidence="3">
    <location>
        <begin position="165"/>
        <end position="178"/>
    </location>
</feature>
<dbReference type="InterPro" id="IPR040256">
    <property type="entry name" value="At4g02000-like"/>
</dbReference>
<sequence length="229" mass="26010">MKVSELVTKTEKCSCQENILEFPPNQDNNLPPDLILLAKNITSKNISYNMVNDVTVKAWKPMFEMEIKRLSKEEVDFLTSSIWVQVHGLPSLWRTEENLRRLRSRVGTVLEVDLTSEPGGAWRKLIRLRVEVDIANPLSPGVFLPQPNKSDLWIGLKYEKIADLCYRCGIIGHDQKNCSAEVFKLNYQFGKRFKVASPWLRAENDDVPEEITATSLTSDPASSSNPSCQ</sequence>
<dbReference type="EMBL" id="JRKL02000022">
    <property type="protein sequence ID" value="KAF3976380.1"/>
    <property type="molecule type" value="Genomic_DNA"/>
</dbReference>
<accession>A0A8J4RTC0</accession>
<evidence type="ECO:0000259" key="3">
    <source>
        <dbReference type="PROSITE" id="PS50158"/>
    </source>
</evidence>
<dbReference type="PANTHER" id="PTHR31286">
    <property type="entry name" value="GLYCINE-RICH CELL WALL STRUCTURAL PROTEIN 1.8-LIKE"/>
    <property type="match status" value="1"/>
</dbReference>
<comment type="caution">
    <text evidence="4">The sequence shown here is derived from an EMBL/GenBank/DDBJ whole genome shotgun (WGS) entry which is preliminary data.</text>
</comment>
<dbReference type="PROSITE" id="PS50158">
    <property type="entry name" value="ZF_CCHC"/>
    <property type="match status" value="1"/>
</dbReference>
<dbReference type="PANTHER" id="PTHR31286:SF167">
    <property type="entry name" value="OS09G0268800 PROTEIN"/>
    <property type="match status" value="1"/>
</dbReference>
<feature type="region of interest" description="Disordered" evidence="2">
    <location>
        <begin position="210"/>
        <end position="229"/>
    </location>
</feature>
<protein>
    <recommendedName>
        <fullName evidence="3">CCHC-type domain-containing protein</fullName>
    </recommendedName>
</protein>
<feature type="compositionally biased region" description="Polar residues" evidence="2">
    <location>
        <begin position="212"/>
        <end position="229"/>
    </location>
</feature>
<reference evidence="4" key="1">
    <citation type="submission" date="2020-03" db="EMBL/GenBank/DDBJ databases">
        <title>Castanea mollissima Vanexum genome sequencing.</title>
        <authorList>
            <person name="Staton M."/>
        </authorList>
    </citation>
    <scope>NUCLEOTIDE SEQUENCE</scope>
    <source>
        <tissue evidence="4">Leaf</tissue>
    </source>
</reference>
<evidence type="ECO:0000313" key="4">
    <source>
        <dbReference type="EMBL" id="KAF3976380.1"/>
    </source>
</evidence>
<proteinExistence type="predicted"/>
<keyword evidence="1" id="KW-0479">Metal-binding</keyword>
<organism evidence="4 5">
    <name type="scientific">Castanea mollissima</name>
    <name type="common">Chinese chestnut</name>
    <dbReference type="NCBI Taxonomy" id="60419"/>
    <lineage>
        <taxon>Eukaryota</taxon>
        <taxon>Viridiplantae</taxon>
        <taxon>Streptophyta</taxon>
        <taxon>Embryophyta</taxon>
        <taxon>Tracheophyta</taxon>
        <taxon>Spermatophyta</taxon>
        <taxon>Magnoliopsida</taxon>
        <taxon>eudicotyledons</taxon>
        <taxon>Gunneridae</taxon>
        <taxon>Pentapetalae</taxon>
        <taxon>rosids</taxon>
        <taxon>fabids</taxon>
        <taxon>Fagales</taxon>
        <taxon>Fagaceae</taxon>
        <taxon>Castanea</taxon>
    </lineage>
</organism>
<evidence type="ECO:0000256" key="2">
    <source>
        <dbReference type="SAM" id="MobiDB-lite"/>
    </source>
</evidence>
<dbReference type="Pfam" id="PF14392">
    <property type="entry name" value="zf-CCHC_4"/>
    <property type="match status" value="1"/>
</dbReference>